<name>A0A1N7J339_9RHOB</name>
<dbReference type="InterPro" id="IPR007420">
    <property type="entry name" value="DUF465"/>
</dbReference>
<dbReference type="OrthoDB" id="1263265at2"/>
<dbReference type="AlphaFoldDB" id="A0A1N7J339"/>
<gene>
    <name evidence="1" type="ORF">SAMN05421580_101281</name>
</gene>
<evidence type="ECO:0000313" key="2">
    <source>
        <dbReference type="Proteomes" id="UP000186221"/>
    </source>
</evidence>
<dbReference type="Pfam" id="PF04325">
    <property type="entry name" value="DUF465"/>
    <property type="match status" value="1"/>
</dbReference>
<evidence type="ECO:0008006" key="3">
    <source>
        <dbReference type="Google" id="ProtNLM"/>
    </source>
</evidence>
<dbReference type="RefSeq" id="WP_076483243.1">
    <property type="nucleotide sequence ID" value="NZ_FTOG01000001.1"/>
</dbReference>
<accession>A0A1N7J339</accession>
<dbReference type="Gene3D" id="6.10.280.50">
    <property type="match status" value="1"/>
</dbReference>
<keyword evidence="2" id="KW-1185">Reference proteome</keyword>
<dbReference type="EMBL" id="FTOG01000001">
    <property type="protein sequence ID" value="SIS43631.1"/>
    <property type="molecule type" value="Genomic_DNA"/>
</dbReference>
<dbReference type="Proteomes" id="UP000186221">
    <property type="component" value="Unassembled WGS sequence"/>
</dbReference>
<protein>
    <recommendedName>
        <fullName evidence="3">DUF465 domain-containing protein</fullName>
    </recommendedName>
</protein>
<proteinExistence type="predicted"/>
<dbReference type="InterPro" id="IPR038444">
    <property type="entry name" value="DUF465_sf"/>
</dbReference>
<dbReference type="STRING" id="453582.SAMN05421580_101281"/>
<reference evidence="2" key="1">
    <citation type="submission" date="2017-01" db="EMBL/GenBank/DDBJ databases">
        <authorList>
            <person name="Varghese N."/>
            <person name="Submissions S."/>
        </authorList>
    </citation>
    <scope>NUCLEOTIDE SEQUENCE [LARGE SCALE GENOMIC DNA]</scope>
    <source>
        <strain evidence="2">DSM 19945</strain>
    </source>
</reference>
<evidence type="ECO:0000313" key="1">
    <source>
        <dbReference type="EMBL" id="SIS43631.1"/>
    </source>
</evidence>
<sequence length="79" mass="9326">MSNTPHTLGEDFPYEIDKVHSLKVVNIHFAKLLEDYDQVNDKVHRAETNVEPLEHFAEVHLRKQRAHIKDEIAYMLHHS</sequence>
<organism evidence="1 2">
    <name type="scientific">Rhodobacter aestuarii</name>
    <dbReference type="NCBI Taxonomy" id="453582"/>
    <lineage>
        <taxon>Bacteria</taxon>
        <taxon>Pseudomonadati</taxon>
        <taxon>Pseudomonadota</taxon>
        <taxon>Alphaproteobacteria</taxon>
        <taxon>Rhodobacterales</taxon>
        <taxon>Rhodobacter group</taxon>
        <taxon>Rhodobacter</taxon>
    </lineage>
</organism>